<name>A0ABV2CHV6_9BURK</name>
<evidence type="ECO:0000313" key="2">
    <source>
        <dbReference type="Proteomes" id="UP001548587"/>
    </source>
</evidence>
<reference evidence="1 2" key="1">
    <citation type="submission" date="2024-06" db="EMBL/GenBank/DDBJ databases">
        <title>Burkholderia sola in Mexico.</title>
        <authorList>
            <person name="Estrada P."/>
        </authorList>
    </citation>
    <scope>NUCLEOTIDE SEQUENCE [LARGE SCALE GENOMIC DNA]</scope>
    <source>
        <strain evidence="1 2">CpTa8-5</strain>
    </source>
</reference>
<sequence>MNTQPVESTLPVLTDAATLQFSAYGFGWGYRSFSLLCETACACLGARDTSEQQIRLAFELNRHRILRAIGPLSAMPYQGETIPVPVEHL</sequence>
<keyword evidence="2" id="KW-1185">Reference proteome</keyword>
<protein>
    <submittedName>
        <fullName evidence="1">Uncharacterized protein</fullName>
    </submittedName>
</protein>
<gene>
    <name evidence="1" type="ORF">ABXL37_28960</name>
</gene>
<dbReference type="RefSeq" id="WP_209928203.1">
    <property type="nucleotide sequence ID" value="NZ_JBEWCH010000027.1"/>
</dbReference>
<organism evidence="1 2">
    <name type="scientific">Burkholderia sola</name>
    <dbReference type="NCBI Taxonomy" id="2843302"/>
    <lineage>
        <taxon>Bacteria</taxon>
        <taxon>Pseudomonadati</taxon>
        <taxon>Pseudomonadota</taxon>
        <taxon>Betaproteobacteria</taxon>
        <taxon>Burkholderiales</taxon>
        <taxon>Burkholderiaceae</taxon>
        <taxon>Burkholderia</taxon>
        <taxon>Burkholderia cepacia complex</taxon>
    </lineage>
</organism>
<accession>A0ABV2CHV6</accession>
<evidence type="ECO:0000313" key="1">
    <source>
        <dbReference type="EMBL" id="MET1478289.1"/>
    </source>
</evidence>
<comment type="caution">
    <text evidence="1">The sequence shown here is derived from an EMBL/GenBank/DDBJ whole genome shotgun (WGS) entry which is preliminary data.</text>
</comment>
<dbReference type="Proteomes" id="UP001548587">
    <property type="component" value="Unassembled WGS sequence"/>
</dbReference>
<proteinExistence type="predicted"/>
<dbReference type="EMBL" id="JBEWCH010000027">
    <property type="protein sequence ID" value="MET1478289.1"/>
    <property type="molecule type" value="Genomic_DNA"/>
</dbReference>